<dbReference type="SMART" id="SM00955">
    <property type="entry name" value="RNB"/>
    <property type="match status" value="1"/>
</dbReference>
<dbReference type="InterPro" id="IPR022966">
    <property type="entry name" value="RNase_II/R_CS"/>
</dbReference>
<keyword evidence="11" id="KW-1185">Reference proteome</keyword>
<dbReference type="InterPro" id="IPR001900">
    <property type="entry name" value="RNase_II/R"/>
</dbReference>
<name>U2S492_9BACL</name>
<dbReference type="InterPro" id="IPR040476">
    <property type="entry name" value="CSD2"/>
</dbReference>
<dbReference type="Pfam" id="PF08206">
    <property type="entry name" value="OB_RNB"/>
    <property type="match status" value="1"/>
</dbReference>
<evidence type="ECO:0000256" key="4">
    <source>
        <dbReference type="ARBA" id="ARBA00022722"/>
    </source>
</evidence>
<dbReference type="GO" id="GO:0008859">
    <property type="term" value="F:exoribonuclease II activity"/>
    <property type="evidence" value="ECO:0007669"/>
    <property type="project" value="UniProtKB-UniRule"/>
</dbReference>
<dbReference type="NCBIfam" id="TIGR00358">
    <property type="entry name" value="3_prime_RNase"/>
    <property type="match status" value="1"/>
</dbReference>
<dbReference type="Pfam" id="PF00773">
    <property type="entry name" value="RNB"/>
    <property type="match status" value="1"/>
</dbReference>
<dbReference type="InterPro" id="IPR012340">
    <property type="entry name" value="NA-bd_OB-fold"/>
</dbReference>
<keyword evidence="7 8" id="KW-0694">RNA-binding</keyword>
<reference evidence="10 11" key="1">
    <citation type="submission" date="2013-08" db="EMBL/GenBank/DDBJ databases">
        <authorList>
            <person name="Weinstock G."/>
            <person name="Sodergren E."/>
            <person name="Wylie T."/>
            <person name="Fulton L."/>
            <person name="Fulton R."/>
            <person name="Fronick C."/>
            <person name="O'Laughlin M."/>
            <person name="Godfrey J."/>
            <person name="Miner T."/>
            <person name="Herter B."/>
            <person name="Appelbaum E."/>
            <person name="Cordes M."/>
            <person name="Lek S."/>
            <person name="Wollam A."/>
            <person name="Pepin K.H."/>
            <person name="Palsikar V.B."/>
            <person name="Mitreva M."/>
            <person name="Wilson R.K."/>
        </authorList>
    </citation>
    <scope>NUCLEOTIDE SEQUENCE [LARGE SCALE GENOMIC DNA]</scope>
    <source>
        <strain evidence="10 11">ATCC 700627</strain>
    </source>
</reference>
<dbReference type="InterPro" id="IPR011805">
    <property type="entry name" value="RNase_R"/>
</dbReference>
<dbReference type="PROSITE" id="PS50126">
    <property type="entry name" value="S1"/>
    <property type="match status" value="1"/>
</dbReference>
<dbReference type="PROSITE" id="PS01175">
    <property type="entry name" value="RIBONUCLEASE_II"/>
    <property type="match status" value="1"/>
</dbReference>
<dbReference type="Gene3D" id="2.40.50.140">
    <property type="entry name" value="Nucleic acid-binding proteins"/>
    <property type="match status" value="2"/>
</dbReference>
<dbReference type="EMBL" id="AWVP01000006">
    <property type="protein sequence ID" value="ERK60503.1"/>
    <property type="molecule type" value="Genomic_DNA"/>
</dbReference>
<evidence type="ECO:0000256" key="7">
    <source>
        <dbReference type="ARBA" id="ARBA00022884"/>
    </source>
</evidence>
<dbReference type="PANTHER" id="PTHR23355:SF9">
    <property type="entry name" value="DIS3-LIKE EXONUCLEASE 2"/>
    <property type="match status" value="1"/>
</dbReference>
<dbReference type="AlphaFoldDB" id="U2S492"/>
<evidence type="ECO:0000313" key="10">
    <source>
        <dbReference type="EMBL" id="ERK60503.1"/>
    </source>
</evidence>
<evidence type="ECO:0000256" key="6">
    <source>
        <dbReference type="ARBA" id="ARBA00022839"/>
    </source>
</evidence>
<keyword evidence="5 8" id="KW-0378">Hydrolase</keyword>
<dbReference type="eggNOG" id="COG0557">
    <property type="taxonomic scope" value="Bacteria"/>
</dbReference>
<dbReference type="PATRIC" id="fig|1321820.3.peg.109"/>
<dbReference type="Proteomes" id="UP000016637">
    <property type="component" value="Unassembled WGS sequence"/>
</dbReference>
<accession>U2S492</accession>
<dbReference type="Pfam" id="PF00575">
    <property type="entry name" value="S1"/>
    <property type="match status" value="1"/>
</dbReference>
<dbReference type="EC" id="3.1.13.1" evidence="8"/>
<dbReference type="InterPro" id="IPR003029">
    <property type="entry name" value="S1_domain"/>
</dbReference>
<dbReference type="CDD" id="cd04471">
    <property type="entry name" value="S1_RNase_R"/>
    <property type="match status" value="1"/>
</dbReference>
<dbReference type="GO" id="GO:0005829">
    <property type="term" value="C:cytosol"/>
    <property type="evidence" value="ECO:0007669"/>
    <property type="project" value="TreeGrafter"/>
</dbReference>
<dbReference type="HAMAP" id="MF_01895">
    <property type="entry name" value="RNase_R"/>
    <property type="match status" value="1"/>
</dbReference>
<gene>
    <name evidence="8" type="primary">rnr</name>
    <name evidence="10" type="ORF">HMPREF1983_00110</name>
</gene>
<evidence type="ECO:0000256" key="8">
    <source>
        <dbReference type="HAMAP-Rule" id="MF_01895"/>
    </source>
</evidence>
<dbReference type="InterPro" id="IPR050180">
    <property type="entry name" value="RNR_Ribonuclease"/>
</dbReference>
<keyword evidence="4 8" id="KW-0540">Nuclease</keyword>
<comment type="function">
    <text evidence="8">3'-5' exoribonuclease that releases 5'-nucleoside monophosphates and is involved in maturation of structured RNAs.</text>
</comment>
<evidence type="ECO:0000256" key="2">
    <source>
        <dbReference type="ARBA" id="ARBA00004496"/>
    </source>
</evidence>
<dbReference type="SMART" id="SM00316">
    <property type="entry name" value="S1"/>
    <property type="match status" value="1"/>
</dbReference>
<comment type="caution">
    <text evidence="10">The sequence shown here is derived from an EMBL/GenBank/DDBJ whole genome shotgun (WGS) entry which is preliminary data.</text>
</comment>
<organism evidence="10 11">
    <name type="scientific">Gemella bergeri ATCC 700627</name>
    <dbReference type="NCBI Taxonomy" id="1321820"/>
    <lineage>
        <taxon>Bacteria</taxon>
        <taxon>Bacillati</taxon>
        <taxon>Bacillota</taxon>
        <taxon>Bacilli</taxon>
        <taxon>Bacillales</taxon>
        <taxon>Gemellaceae</taxon>
        <taxon>Gemella</taxon>
    </lineage>
</organism>
<evidence type="ECO:0000313" key="11">
    <source>
        <dbReference type="Proteomes" id="UP000016637"/>
    </source>
</evidence>
<dbReference type="InterPro" id="IPR004476">
    <property type="entry name" value="RNase_II/RNase_R"/>
</dbReference>
<dbReference type="SUPFAM" id="SSF50249">
    <property type="entry name" value="Nucleic acid-binding proteins"/>
    <property type="match status" value="4"/>
</dbReference>
<evidence type="ECO:0000256" key="5">
    <source>
        <dbReference type="ARBA" id="ARBA00022801"/>
    </source>
</evidence>
<dbReference type="HOGENOM" id="CLU_002333_7_3_9"/>
<dbReference type="InterPro" id="IPR013223">
    <property type="entry name" value="RNase_B_OB_dom"/>
</dbReference>
<dbReference type="PANTHER" id="PTHR23355">
    <property type="entry name" value="RIBONUCLEASE"/>
    <property type="match status" value="1"/>
</dbReference>
<proteinExistence type="inferred from homology"/>
<comment type="catalytic activity">
    <reaction evidence="1 8">
        <text>Exonucleolytic cleavage in the 3'- to 5'-direction to yield nucleoside 5'-phosphates.</text>
        <dbReference type="EC" id="3.1.13.1"/>
    </reaction>
</comment>
<dbReference type="GO" id="GO:0006402">
    <property type="term" value="P:mRNA catabolic process"/>
    <property type="evidence" value="ECO:0007669"/>
    <property type="project" value="TreeGrafter"/>
</dbReference>
<dbReference type="GO" id="GO:0003723">
    <property type="term" value="F:RNA binding"/>
    <property type="evidence" value="ECO:0007669"/>
    <property type="project" value="UniProtKB-UniRule"/>
</dbReference>
<dbReference type="NCBIfam" id="TIGR02063">
    <property type="entry name" value="RNase_R"/>
    <property type="match status" value="1"/>
</dbReference>
<protein>
    <recommendedName>
        <fullName evidence="8">Ribonuclease R</fullName>
        <shortName evidence="8">RNase R</shortName>
        <ecNumber evidence="8">3.1.13.1</ecNumber>
    </recommendedName>
</protein>
<evidence type="ECO:0000256" key="3">
    <source>
        <dbReference type="ARBA" id="ARBA00022490"/>
    </source>
</evidence>
<evidence type="ECO:0000256" key="1">
    <source>
        <dbReference type="ARBA" id="ARBA00001849"/>
    </source>
</evidence>
<dbReference type="Pfam" id="PF17876">
    <property type="entry name" value="CSD2"/>
    <property type="match status" value="1"/>
</dbReference>
<keyword evidence="3 8" id="KW-0963">Cytoplasm</keyword>
<evidence type="ECO:0000259" key="9">
    <source>
        <dbReference type="PROSITE" id="PS50126"/>
    </source>
</evidence>
<comment type="similarity">
    <text evidence="8">Belongs to the RNR ribonuclease family. RNase R subfamily.</text>
</comment>
<sequence>MKFHFRVIFIKEGKMLDNILKLFKKYGVLSIDDLKEKLAVSSAKTFVELVKCLEKLEQRAIIIQLPNEKFLYMEEKLKIEGIIRLNPKGFAFVYIERLDIEVYIPKGFTKDAMTGDSVLIEIDSSYKDRRNFEGIVKKVLERNTKYTVGILTNARMFSFVKSDDKNIVKYIKILNGKNFNLVDGTKVLVEITEYATTNFEDHKGIIIKSLGHKDDPGVDILSVIYKYGIPNEFPEDVLKETETISEKITFDDKYRDCTKEMVVTIDGDDAKDLDDAISVTKTKKGYQLKVFIADVSRYVEENSLLDIEASKRGCSVYLADRVVPMLPRKLSNGICSLNPHVLRYTICCDIYFNDKGYPESYDIYPAIIKSKGRLTYKKVNALYDNSEKEKEEYKEYAPILKIALELSKKIRDNREKRGAIDFDKIESKIVVDKNGDVLDVVPRERGVAERLIEDFMLSANEVIGEHFYWMQVPFIYRIHEEPKIQKLRQFFDIASSFGYRVKGNIEEIEPYMLANMLRKFKGEVIEPMLSTILLRTMNQARYSTENIGHFALAAKYYTHFTSPIRRYPDLLVHRMIRTYLFKGDVSEKTLIHNAEKLAYLAEISSKYEKRAVDCERDVDRMKKCEYILKYQERTFRGMVSGVTNFGIFVTLENTIEGLVHIKAMTDDYYTYDEKNMFLIGRRNKKIYRLGDEVIVKVVNVDVDNQEIDFKILTHRPLIKKRKSKGRKI</sequence>
<comment type="subcellular location">
    <subcellularLocation>
        <location evidence="2 8">Cytoplasm</location>
    </subcellularLocation>
</comment>
<keyword evidence="6 8" id="KW-0269">Exonuclease</keyword>
<feature type="domain" description="S1 motif" evidence="9">
    <location>
        <begin position="632"/>
        <end position="712"/>
    </location>
</feature>